<dbReference type="InterPro" id="IPR006449">
    <property type="entry name" value="Squal_synth-like"/>
</dbReference>
<comment type="catalytic activity">
    <reaction evidence="15">
        <text>2 (2E,6E)-farnesyl diphosphate + NADPH + H(+) = squalene + 2 diphosphate + NADP(+)</text>
        <dbReference type="Rhea" id="RHEA:32295"/>
        <dbReference type="ChEBI" id="CHEBI:15378"/>
        <dbReference type="ChEBI" id="CHEBI:15440"/>
        <dbReference type="ChEBI" id="CHEBI:33019"/>
        <dbReference type="ChEBI" id="CHEBI:57783"/>
        <dbReference type="ChEBI" id="CHEBI:58349"/>
        <dbReference type="ChEBI" id="CHEBI:175763"/>
        <dbReference type="EC" id="2.5.1.21"/>
    </reaction>
</comment>
<feature type="transmembrane region" description="Helical" evidence="15">
    <location>
        <begin position="408"/>
        <end position="426"/>
    </location>
</feature>
<keyword evidence="14" id="KW-0753">Steroid metabolism</keyword>
<dbReference type="OrthoDB" id="431150at2759"/>
<dbReference type="EMBL" id="QEAP01000130">
    <property type="protein sequence ID" value="TPX74360.1"/>
    <property type="molecule type" value="Genomic_DNA"/>
</dbReference>
<comment type="cofactor">
    <cofactor evidence="1 15">
        <name>Mg(2+)</name>
        <dbReference type="ChEBI" id="CHEBI:18420"/>
    </cofactor>
</comment>
<dbReference type="InterPro" id="IPR044844">
    <property type="entry name" value="Trans_IPPS_euk-type"/>
</dbReference>
<dbReference type="InterPro" id="IPR019845">
    <property type="entry name" value="Squalene/phytoene_synthase_CS"/>
</dbReference>
<dbReference type="PROSITE" id="PS01044">
    <property type="entry name" value="SQUALEN_PHYTOEN_SYN_1"/>
    <property type="match status" value="1"/>
</dbReference>
<dbReference type="GO" id="GO:0005789">
    <property type="term" value="C:endoplasmic reticulum membrane"/>
    <property type="evidence" value="ECO:0007669"/>
    <property type="project" value="TreeGrafter"/>
</dbReference>
<comment type="similarity">
    <text evidence="3 15">Belongs to the phytoene/squalene synthase family.</text>
</comment>
<dbReference type="GO" id="GO:0045338">
    <property type="term" value="P:farnesyl diphosphate metabolic process"/>
    <property type="evidence" value="ECO:0007669"/>
    <property type="project" value="InterPro"/>
</dbReference>
<proteinExistence type="inferred from homology"/>
<comment type="pathway">
    <text evidence="15">Terpene metabolism; lanosterol biosynthesis; lanosterol from farnesyl diphosphate: step 1/3.</text>
</comment>
<keyword evidence="17" id="KW-1185">Reference proteome</keyword>
<comment type="catalytic activity">
    <reaction evidence="15">
        <text>2 (2E,6E)-farnesyl diphosphate + NADH + H(+) = squalene + 2 diphosphate + NAD(+)</text>
        <dbReference type="Rhea" id="RHEA:32299"/>
        <dbReference type="ChEBI" id="CHEBI:15378"/>
        <dbReference type="ChEBI" id="CHEBI:15440"/>
        <dbReference type="ChEBI" id="CHEBI:33019"/>
        <dbReference type="ChEBI" id="CHEBI:57540"/>
        <dbReference type="ChEBI" id="CHEBI:57945"/>
        <dbReference type="ChEBI" id="CHEBI:175763"/>
        <dbReference type="EC" id="2.5.1.21"/>
    </reaction>
</comment>
<evidence type="ECO:0000256" key="2">
    <source>
        <dbReference type="ARBA" id="ARBA00004370"/>
    </source>
</evidence>
<organism evidence="16 17">
    <name type="scientific">Chytriomyces confervae</name>
    <dbReference type="NCBI Taxonomy" id="246404"/>
    <lineage>
        <taxon>Eukaryota</taxon>
        <taxon>Fungi</taxon>
        <taxon>Fungi incertae sedis</taxon>
        <taxon>Chytridiomycota</taxon>
        <taxon>Chytridiomycota incertae sedis</taxon>
        <taxon>Chytridiomycetes</taxon>
        <taxon>Chytridiales</taxon>
        <taxon>Chytriomycetaceae</taxon>
        <taxon>Chytriomyces</taxon>
    </lineage>
</organism>
<evidence type="ECO:0000256" key="9">
    <source>
        <dbReference type="ARBA" id="ARBA00022989"/>
    </source>
</evidence>
<evidence type="ECO:0000256" key="12">
    <source>
        <dbReference type="ARBA" id="ARBA00023136"/>
    </source>
</evidence>
<keyword evidence="8" id="KW-0752">Steroid biosynthesis</keyword>
<evidence type="ECO:0000313" key="17">
    <source>
        <dbReference type="Proteomes" id="UP000320333"/>
    </source>
</evidence>
<comment type="caution">
    <text evidence="16">The sequence shown here is derived from an EMBL/GenBank/DDBJ whole genome shotgun (WGS) entry which is preliminary data.</text>
</comment>
<keyword evidence="10" id="KW-0756">Sterol biosynthesis</keyword>
<evidence type="ECO:0000256" key="3">
    <source>
        <dbReference type="ARBA" id="ARBA00006251"/>
    </source>
</evidence>
<dbReference type="UniPathway" id="UPA00767">
    <property type="reaction ID" value="UER00751"/>
</dbReference>
<dbReference type="GO" id="GO:0051996">
    <property type="term" value="F:squalene synthase [NAD(P)H] activity"/>
    <property type="evidence" value="ECO:0007669"/>
    <property type="project" value="UniProtKB-UniRule"/>
</dbReference>
<evidence type="ECO:0000256" key="15">
    <source>
        <dbReference type="RuleBase" id="RU368088"/>
    </source>
</evidence>
<dbReference type="InterPro" id="IPR008949">
    <property type="entry name" value="Isoprenoid_synthase_dom_sf"/>
</dbReference>
<keyword evidence="11" id="KW-0443">Lipid metabolism</keyword>
<evidence type="ECO:0000256" key="11">
    <source>
        <dbReference type="ARBA" id="ARBA00023098"/>
    </source>
</evidence>
<keyword evidence="13" id="KW-1207">Sterol metabolism</keyword>
<evidence type="ECO:0000256" key="1">
    <source>
        <dbReference type="ARBA" id="ARBA00001946"/>
    </source>
</evidence>
<dbReference type="STRING" id="246404.A0A507FFJ9"/>
<keyword evidence="12 15" id="KW-0472">Membrane</keyword>
<dbReference type="SFLD" id="SFLDG01018">
    <property type="entry name" value="Squalene/Phytoene_Synthase_Lik"/>
    <property type="match status" value="1"/>
</dbReference>
<feature type="transmembrane region" description="Helical" evidence="15">
    <location>
        <begin position="301"/>
        <end position="320"/>
    </location>
</feature>
<dbReference type="Gene3D" id="1.10.600.10">
    <property type="entry name" value="Farnesyl Diphosphate Synthase"/>
    <property type="match status" value="1"/>
</dbReference>
<evidence type="ECO:0000256" key="6">
    <source>
        <dbReference type="ARBA" id="ARBA00022679"/>
    </source>
</evidence>
<dbReference type="InterPro" id="IPR033904">
    <property type="entry name" value="Trans_IPPS_HH"/>
</dbReference>
<dbReference type="EC" id="2.5.1.21" evidence="4 15"/>
<evidence type="ECO:0000256" key="7">
    <source>
        <dbReference type="ARBA" id="ARBA00022692"/>
    </source>
</evidence>
<dbReference type="GO" id="GO:0055056">
    <property type="term" value="F:D-glucose transmembrane transporter activity"/>
    <property type="evidence" value="ECO:0007669"/>
    <property type="project" value="UniProtKB-UniRule"/>
</dbReference>
<comment type="subcellular location">
    <subcellularLocation>
        <location evidence="2">Membrane</location>
    </subcellularLocation>
</comment>
<dbReference type="AlphaFoldDB" id="A0A507FFJ9"/>
<dbReference type="InterPro" id="IPR002060">
    <property type="entry name" value="Squ/phyt_synthse"/>
</dbReference>
<accession>A0A507FFJ9</accession>
<keyword evidence="6 15" id="KW-0808">Transferase</keyword>
<comment type="function">
    <text evidence="15">Catalyzes the condensation of 2 farnesyl pyrophosphate (FPP) moieties to form squalene.</text>
</comment>
<dbReference type="GO" id="GO:0006696">
    <property type="term" value="P:ergosterol biosynthetic process"/>
    <property type="evidence" value="ECO:0007669"/>
    <property type="project" value="TreeGrafter"/>
</dbReference>
<dbReference type="Proteomes" id="UP000320333">
    <property type="component" value="Unassembled WGS sequence"/>
</dbReference>
<evidence type="ECO:0000256" key="8">
    <source>
        <dbReference type="ARBA" id="ARBA00022955"/>
    </source>
</evidence>
<reference evidence="16 17" key="1">
    <citation type="journal article" date="2019" name="Sci. Rep.">
        <title>Comparative genomics of chytrid fungi reveal insights into the obligate biotrophic and pathogenic lifestyle of Synchytrium endobioticum.</title>
        <authorList>
            <person name="van de Vossenberg B.T.L.H."/>
            <person name="Warris S."/>
            <person name="Nguyen H.D.T."/>
            <person name="van Gent-Pelzer M.P.E."/>
            <person name="Joly D.L."/>
            <person name="van de Geest H.C."/>
            <person name="Bonants P.J.M."/>
            <person name="Smith D.S."/>
            <person name="Levesque C.A."/>
            <person name="van der Lee T.A.J."/>
        </authorList>
    </citation>
    <scope>NUCLEOTIDE SEQUENCE [LARGE SCALE GENOMIC DNA]</scope>
    <source>
        <strain evidence="16 17">CBS 675.73</strain>
    </source>
</reference>
<evidence type="ECO:0000256" key="5">
    <source>
        <dbReference type="ARBA" id="ARBA00022516"/>
    </source>
</evidence>
<dbReference type="PANTHER" id="PTHR11626">
    <property type="entry name" value="FARNESYL-DIPHOSPHATE FARNESYLTRANSFERASE"/>
    <property type="match status" value="1"/>
</dbReference>
<dbReference type="FunFam" id="1.10.600.10:FF:000003">
    <property type="entry name" value="Farnesyl-diphosphate farnesyltransferase 1"/>
    <property type="match status" value="1"/>
</dbReference>
<dbReference type="PANTHER" id="PTHR11626:SF2">
    <property type="entry name" value="SQUALENE SYNTHASE"/>
    <property type="match status" value="1"/>
</dbReference>
<dbReference type="CDD" id="cd00683">
    <property type="entry name" value="Trans_IPPS_HH"/>
    <property type="match status" value="1"/>
</dbReference>
<sequence length="433" mass="48561">MATAALLQSITRPSEVHALLKYKFTVSDNVTRYQTLESITAAKGTPEYSYQMCYYFLNKTSRSFARVIQELHPELAHPVCVFYLTLRGLDTIEDDMTLSLETKIPILRGFDAIMYKKGWTFTENGPKEKDRILMVDFDVVIDQFLRLKESYQTVIADVAKRMGNGMADFCEGKKVLTVADYNLYCHYVAGLVGIGLTGLFSVSGLEDKSLAQNEHLPNEMGLFLQKVNIIKDYLEDLNDGRQFWPQEVWGKYVRKGDTLAALAKPENQQDALACLNELCVNAMELAPSCLEYMSKLKEPTVIHFCAIPQVMAIASIALFFNNTTVFTKGGLKIRRGLAVKLIYEGTTFEGVKDVFRRYALELSALNAKRVGTNEKDDSFMPMSIACSKVIRWIQVHDEAVGTKRDSGLFGFFGMALLAGLLAYIAAQAMSFSL</sequence>
<dbReference type="NCBIfam" id="TIGR01559">
    <property type="entry name" value="squal_synth"/>
    <property type="match status" value="1"/>
</dbReference>
<evidence type="ECO:0000256" key="4">
    <source>
        <dbReference type="ARBA" id="ARBA00012373"/>
    </source>
</evidence>
<keyword evidence="7 15" id="KW-0812">Transmembrane</keyword>
<dbReference type="SFLD" id="SFLDS00005">
    <property type="entry name" value="Isoprenoid_Synthase_Type_I"/>
    <property type="match status" value="1"/>
</dbReference>
<protein>
    <recommendedName>
        <fullName evidence="4 15">Squalene synthase</fullName>
        <shortName evidence="15">SQS</shortName>
        <shortName evidence="15">SS</shortName>
        <ecNumber evidence="4 15">2.5.1.21</ecNumber>
    </recommendedName>
</protein>
<evidence type="ECO:0000256" key="10">
    <source>
        <dbReference type="ARBA" id="ARBA00023011"/>
    </source>
</evidence>
<evidence type="ECO:0000256" key="14">
    <source>
        <dbReference type="ARBA" id="ARBA00023221"/>
    </source>
</evidence>
<evidence type="ECO:0000313" key="16">
    <source>
        <dbReference type="EMBL" id="TPX74360.1"/>
    </source>
</evidence>
<evidence type="ECO:0000256" key="13">
    <source>
        <dbReference type="ARBA" id="ARBA00023166"/>
    </source>
</evidence>
<dbReference type="Pfam" id="PF00494">
    <property type="entry name" value="SQS_PSY"/>
    <property type="match status" value="1"/>
</dbReference>
<keyword evidence="9 15" id="KW-1133">Transmembrane helix</keyword>
<gene>
    <name evidence="16" type="primary">ERG9</name>
    <name evidence="16" type="ORF">CcCBS67573_g04388</name>
</gene>
<keyword evidence="5" id="KW-0444">Lipid biosynthesis</keyword>
<dbReference type="SUPFAM" id="SSF48576">
    <property type="entry name" value="Terpenoid synthases"/>
    <property type="match status" value="1"/>
</dbReference>
<name>A0A507FFJ9_9FUNG</name>